<dbReference type="EMBL" id="FUKI01000120">
    <property type="protein sequence ID" value="SJM93594.1"/>
    <property type="molecule type" value="Genomic_DNA"/>
</dbReference>
<keyword evidence="2" id="KW-1185">Reference proteome</keyword>
<accession>A0A1R4HBF6</accession>
<dbReference type="AlphaFoldDB" id="A0A1R4HBF6"/>
<reference evidence="2" key="1">
    <citation type="submission" date="2017-02" db="EMBL/GenBank/DDBJ databases">
        <authorList>
            <person name="Daims H."/>
        </authorList>
    </citation>
    <scope>NUCLEOTIDE SEQUENCE [LARGE SCALE GENOMIC DNA]</scope>
</reference>
<dbReference type="InterPro" id="IPR035093">
    <property type="entry name" value="RelE/ParE_toxin_dom_sf"/>
</dbReference>
<dbReference type="SUPFAM" id="SSF143011">
    <property type="entry name" value="RelE-like"/>
    <property type="match status" value="1"/>
</dbReference>
<organism evidence="1 2">
    <name type="scientific">Crenothrix polyspora</name>
    <dbReference type="NCBI Taxonomy" id="360316"/>
    <lineage>
        <taxon>Bacteria</taxon>
        <taxon>Pseudomonadati</taxon>
        <taxon>Pseudomonadota</taxon>
        <taxon>Gammaproteobacteria</taxon>
        <taxon>Methylococcales</taxon>
        <taxon>Crenotrichaceae</taxon>
        <taxon>Crenothrix</taxon>
    </lineage>
</organism>
<proteinExistence type="predicted"/>
<sequence>MIHKAASSFWHCYERLPLEIRELADKNFLLLESDPNHPSLQFKKVGKVWSARVGLHYRAIATQIVGGYLWVWIGIHTDYEKLIS</sequence>
<dbReference type="RefSeq" id="WP_087143917.1">
    <property type="nucleotide sequence ID" value="NZ_FUKI01000120.1"/>
</dbReference>
<name>A0A1R4HBF6_9GAMM</name>
<dbReference type="OrthoDB" id="129742at2"/>
<gene>
    <name evidence="1" type="ORF">CRENPOLYSF1_440049</name>
</gene>
<protein>
    <submittedName>
        <fullName evidence="1">Uncharacterized protein</fullName>
    </submittedName>
</protein>
<evidence type="ECO:0000313" key="1">
    <source>
        <dbReference type="EMBL" id="SJM93594.1"/>
    </source>
</evidence>
<dbReference type="Proteomes" id="UP000195667">
    <property type="component" value="Unassembled WGS sequence"/>
</dbReference>
<evidence type="ECO:0000313" key="2">
    <source>
        <dbReference type="Proteomes" id="UP000195667"/>
    </source>
</evidence>